<dbReference type="InterPro" id="IPR017340">
    <property type="entry name" value="U1_snRNP-C"/>
</dbReference>
<feature type="domain" description="Matrin-type" evidence="9">
    <location>
        <begin position="4"/>
        <end position="36"/>
    </location>
</feature>
<comment type="caution">
    <text evidence="10">The sequence shown here is derived from an EMBL/GenBank/DDBJ whole genome shotgun (WGS) entry which is preliminary data.</text>
</comment>
<evidence type="ECO:0000256" key="4">
    <source>
        <dbReference type="ARBA" id="ARBA00022833"/>
    </source>
</evidence>
<keyword evidence="11" id="KW-1185">Reference proteome</keyword>
<evidence type="ECO:0000256" key="3">
    <source>
        <dbReference type="ARBA" id="ARBA00022771"/>
    </source>
</evidence>
<dbReference type="Gene3D" id="3.30.160.60">
    <property type="entry name" value="Classic Zinc Finger"/>
    <property type="match status" value="1"/>
</dbReference>
<dbReference type="RefSeq" id="XP_067550733.1">
    <property type="nucleotide sequence ID" value="XM_067695102.1"/>
</dbReference>
<sequence length="153" mass="17685">MPKYYCDYCKSYLTHDTMSVRKSHLMGKHHIKYYCDYYEFKAKETGEWNPQELIYEITFDKLNKGIPGGSGSEDKVSNNSYTQSTDKRGGDKDVTDNSLKRSADENKGEEDEEEEEEFMLPPPPHLIGLPPPPTAVYNNVKEIQMAIHQNIQR</sequence>
<keyword evidence="6" id="KW-0539">Nucleus</keyword>
<dbReference type="GO" id="GO:0000395">
    <property type="term" value="P:mRNA 5'-splice site recognition"/>
    <property type="evidence" value="ECO:0007669"/>
    <property type="project" value="InterPro"/>
</dbReference>
<dbReference type="GO" id="GO:0030627">
    <property type="term" value="F:pre-mRNA 5'-splice site binding"/>
    <property type="evidence" value="ECO:0007669"/>
    <property type="project" value="InterPro"/>
</dbReference>
<organism evidence="10 11">
    <name type="scientific">Candida metapsilosis</name>
    <dbReference type="NCBI Taxonomy" id="273372"/>
    <lineage>
        <taxon>Eukaryota</taxon>
        <taxon>Fungi</taxon>
        <taxon>Dikarya</taxon>
        <taxon>Ascomycota</taxon>
        <taxon>Saccharomycotina</taxon>
        <taxon>Pichiomycetes</taxon>
        <taxon>Debaryomycetaceae</taxon>
        <taxon>Candida/Lodderomyces clade</taxon>
        <taxon>Candida</taxon>
    </lineage>
</organism>
<dbReference type="SMART" id="SM00451">
    <property type="entry name" value="ZnF_U1"/>
    <property type="match status" value="1"/>
</dbReference>
<dbReference type="PANTHER" id="PTHR31148:SF1">
    <property type="entry name" value="U1 SMALL NUCLEAR RIBONUCLEOPROTEIN C"/>
    <property type="match status" value="1"/>
</dbReference>
<dbReference type="GO" id="GO:0008270">
    <property type="term" value="F:zinc ion binding"/>
    <property type="evidence" value="ECO:0007669"/>
    <property type="project" value="UniProtKB-KW"/>
</dbReference>
<evidence type="ECO:0000313" key="10">
    <source>
        <dbReference type="EMBL" id="KAG5421617.1"/>
    </source>
</evidence>
<evidence type="ECO:0000256" key="7">
    <source>
        <dbReference type="ARBA" id="ARBA00023274"/>
    </source>
</evidence>
<evidence type="ECO:0000256" key="5">
    <source>
        <dbReference type="ARBA" id="ARBA00022884"/>
    </source>
</evidence>
<evidence type="ECO:0000256" key="1">
    <source>
        <dbReference type="ARBA" id="ARBA00004123"/>
    </source>
</evidence>
<dbReference type="GeneID" id="93649338"/>
<feature type="region of interest" description="Disordered" evidence="8">
    <location>
        <begin position="66"/>
        <end position="133"/>
    </location>
</feature>
<dbReference type="InterPro" id="IPR000690">
    <property type="entry name" value="Matrin/U1-C_Znf_C2H2"/>
</dbReference>
<keyword evidence="7" id="KW-0687">Ribonucleoprotein</keyword>
<keyword evidence="2" id="KW-0479">Metal-binding</keyword>
<dbReference type="SUPFAM" id="SSF57667">
    <property type="entry name" value="beta-beta-alpha zinc fingers"/>
    <property type="match status" value="1"/>
</dbReference>
<accession>A0A8H7ZGG8</accession>
<feature type="compositionally biased region" description="Basic and acidic residues" evidence="8">
    <location>
        <begin position="85"/>
        <end position="106"/>
    </location>
</feature>
<dbReference type="PANTHER" id="PTHR31148">
    <property type="entry name" value="U1 SMALL NUCLEAR RIBONUCLEOPROTEIN C"/>
    <property type="match status" value="1"/>
</dbReference>
<keyword evidence="4" id="KW-0862">Zinc</keyword>
<protein>
    <recommendedName>
        <fullName evidence="9">Matrin-type domain-containing protein</fullName>
    </recommendedName>
</protein>
<dbReference type="Proteomes" id="UP000669133">
    <property type="component" value="Unassembled WGS sequence"/>
</dbReference>
<dbReference type="PROSITE" id="PS50171">
    <property type="entry name" value="ZF_MATRIN"/>
    <property type="match status" value="1"/>
</dbReference>
<name>A0A8H7ZGG8_9ASCO</name>
<proteinExistence type="predicted"/>
<gene>
    <name evidence="10" type="ORF">I9W82_000709</name>
</gene>
<dbReference type="InterPro" id="IPR036236">
    <property type="entry name" value="Znf_C2H2_sf"/>
</dbReference>
<feature type="compositionally biased region" description="Pro residues" evidence="8">
    <location>
        <begin position="120"/>
        <end position="133"/>
    </location>
</feature>
<comment type="subcellular location">
    <subcellularLocation>
        <location evidence="1">Nucleus</location>
    </subcellularLocation>
</comment>
<dbReference type="EMBL" id="JAEOAQ010000001">
    <property type="protein sequence ID" value="KAG5421617.1"/>
    <property type="molecule type" value="Genomic_DNA"/>
</dbReference>
<feature type="compositionally biased region" description="Acidic residues" evidence="8">
    <location>
        <begin position="107"/>
        <end position="118"/>
    </location>
</feature>
<dbReference type="OrthoDB" id="76567at2759"/>
<reference evidence="10 11" key="1">
    <citation type="submission" date="2020-12" db="EMBL/GenBank/DDBJ databases">
        <title>Effect of drift, selection, and recombination on the evolution of hybrid genomes in Candida yeast pathogens.</title>
        <authorList>
            <person name="Mixao V."/>
            <person name="Ksiezopolska E."/>
            <person name="Saus E."/>
            <person name="Boekhout T."/>
            <person name="Gacser A."/>
            <person name="Gabaldon T."/>
        </authorList>
    </citation>
    <scope>NUCLEOTIDE SEQUENCE [LARGE SCALE GENOMIC DNA]</scope>
    <source>
        <strain evidence="10 11">BP57</strain>
    </source>
</reference>
<dbReference type="InterPro" id="IPR003604">
    <property type="entry name" value="Matrin/U1-like-C_Znf_C2H2"/>
</dbReference>
<evidence type="ECO:0000259" key="9">
    <source>
        <dbReference type="PROSITE" id="PS50171"/>
    </source>
</evidence>
<keyword evidence="3" id="KW-0863">Zinc-finger</keyword>
<dbReference type="AlphaFoldDB" id="A0A8H7ZGG8"/>
<dbReference type="PIRSF" id="PIRSF037969">
    <property type="entry name" value="U1_snRNP-C"/>
    <property type="match status" value="1"/>
</dbReference>
<evidence type="ECO:0000313" key="11">
    <source>
        <dbReference type="Proteomes" id="UP000669133"/>
    </source>
</evidence>
<dbReference type="InterPro" id="IPR013085">
    <property type="entry name" value="U1-CZ_Znf_C2H2"/>
</dbReference>
<evidence type="ECO:0000256" key="6">
    <source>
        <dbReference type="ARBA" id="ARBA00023242"/>
    </source>
</evidence>
<evidence type="ECO:0000256" key="8">
    <source>
        <dbReference type="SAM" id="MobiDB-lite"/>
    </source>
</evidence>
<evidence type="ECO:0000256" key="2">
    <source>
        <dbReference type="ARBA" id="ARBA00022723"/>
    </source>
</evidence>
<dbReference type="Pfam" id="PF06220">
    <property type="entry name" value="zf-U1"/>
    <property type="match status" value="1"/>
</dbReference>
<dbReference type="GO" id="GO:0005685">
    <property type="term" value="C:U1 snRNP"/>
    <property type="evidence" value="ECO:0007669"/>
    <property type="project" value="InterPro"/>
</dbReference>
<keyword evidence="5" id="KW-0694">RNA-binding</keyword>